<organism evidence="2 3">
    <name type="scientific">Altererythrobacter epoxidivorans</name>
    <dbReference type="NCBI Taxonomy" id="361183"/>
    <lineage>
        <taxon>Bacteria</taxon>
        <taxon>Pseudomonadati</taxon>
        <taxon>Pseudomonadota</taxon>
        <taxon>Alphaproteobacteria</taxon>
        <taxon>Sphingomonadales</taxon>
        <taxon>Erythrobacteraceae</taxon>
        <taxon>Altererythrobacter</taxon>
    </lineage>
</organism>
<evidence type="ECO:0000256" key="1">
    <source>
        <dbReference type="SAM" id="SignalP"/>
    </source>
</evidence>
<evidence type="ECO:0000313" key="2">
    <source>
        <dbReference type="EMBL" id="ALE15999.1"/>
    </source>
</evidence>
<reference evidence="2 3" key="1">
    <citation type="submission" date="2015-09" db="EMBL/GenBank/DDBJ databases">
        <title>Complete genome sequence of a benzo[a]pyrene-degrading bacterium Altererythrobacter epoxidivorans CGMCC 1.7731T.</title>
        <authorList>
            <person name="Li Z."/>
            <person name="Cheng H."/>
            <person name="Huo Y."/>
            <person name="Xu X."/>
        </authorList>
    </citation>
    <scope>NUCLEOTIDE SEQUENCE [LARGE SCALE GENOMIC DNA]</scope>
    <source>
        <strain evidence="2 3">CGMCC 1.7731</strain>
    </source>
</reference>
<dbReference type="KEGG" id="aep:AMC99_00693"/>
<dbReference type="Gene3D" id="3.30.910.20">
    <property type="entry name" value="Skp domain"/>
    <property type="match status" value="1"/>
</dbReference>
<evidence type="ECO:0000313" key="3">
    <source>
        <dbReference type="Proteomes" id="UP000057938"/>
    </source>
</evidence>
<keyword evidence="3" id="KW-1185">Reference proteome</keyword>
<accession>A0A0M5KY94</accession>
<dbReference type="RefSeq" id="WP_061922791.1">
    <property type="nucleotide sequence ID" value="NZ_CP012669.1"/>
</dbReference>
<dbReference type="EMBL" id="CP012669">
    <property type="protein sequence ID" value="ALE15999.1"/>
    <property type="molecule type" value="Genomic_DNA"/>
</dbReference>
<feature type="signal peptide" evidence="1">
    <location>
        <begin position="1"/>
        <end position="28"/>
    </location>
</feature>
<dbReference type="OrthoDB" id="7427936at2"/>
<dbReference type="GO" id="GO:0051082">
    <property type="term" value="F:unfolded protein binding"/>
    <property type="evidence" value="ECO:0007669"/>
    <property type="project" value="InterPro"/>
</dbReference>
<dbReference type="PATRIC" id="fig|361183.4.peg.681"/>
<sequence length="228" mass="24321">MKIISKSALAAGLAMTAVIASVPAPVAAQVNGMATSNPTMAILRAAARTNAYQQINTTYAANIQQVNQLNTEITNLQISLDTNKDNQLSDAEITANPTVVQQIQAKEQQAATATQPIAMAQYYAIEQLMNDYVNARNQVLASKKVTVLIAPDAIQYAPDGFDITTDIVAAIDSRLPSVTTTVPAGWQPRRQTVEMHQAIQQILVVAAQQAAARQAQQQQQGAQAPAGR</sequence>
<dbReference type="AlphaFoldDB" id="A0A0M5KY94"/>
<protein>
    <submittedName>
        <fullName evidence="2">Outer membrane protein H</fullName>
    </submittedName>
</protein>
<feature type="chain" id="PRO_5005804648" evidence="1">
    <location>
        <begin position="29"/>
        <end position="228"/>
    </location>
</feature>
<dbReference type="InterPro" id="IPR024930">
    <property type="entry name" value="Skp_dom_sf"/>
</dbReference>
<dbReference type="Proteomes" id="UP000057938">
    <property type="component" value="Chromosome"/>
</dbReference>
<gene>
    <name evidence="2" type="ORF">AMC99_00693</name>
</gene>
<dbReference type="InterPro" id="IPR005632">
    <property type="entry name" value="Chaperone_Skp"/>
</dbReference>
<dbReference type="SUPFAM" id="SSF111384">
    <property type="entry name" value="OmpH-like"/>
    <property type="match status" value="1"/>
</dbReference>
<name>A0A0M5KY94_9SPHN</name>
<dbReference type="STRING" id="361183.AMC99_00693"/>
<proteinExistence type="predicted"/>
<keyword evidence="1" id="KW-0732">Signal</keyword>
<dbReference type="SMART" id="SM00935">
    <property type="entry name" value="OmpH"/>
    <property type="match status" value="1"/>
</dbReference>